<evidence type="ECO:0000313" key="8">
    <source>
        <dbReference type="EMBL" id="MBM9475143.1"/>
    </source>
</evidence>
<keyword evidence="5" id="KW-0813">Transport</keyword>
<comment type="similarity">
    <text evidence="5">Belongs to the complex I subunit 2 family.</text>
</comment>
<comment type="function">
    <text evidence="5">NDH-1 shuttles electrons from NADH, via FMN and iron-sulfur (Fe-S) centers, to quinones in the respiratory chain. The immediate electron acceptor for the enzyme in this species is believed to be a menaquinone. Couples the redox reaction to proton translocation (for every two electrons transferred, four hydrogen ions are translocated across the cytoplasmic membrane), and thus conserves the redox energy in a proton gradient.</text>
</comment>
<dbReference type="HAMAP" id="MF_00445">
    <property type="entry name" value="NDH1_NuoN_1"/>
    <property type="match status" value="1"/>
</dbReference>
<comment type="catalytic activity">
    <reaction evidence="5">
        <text>a quinone + NADH + 5 H(+)(in) = a quinol + NAD(+) + 4 H(+)(out)</text>
        <dbReference type="Rhea" id="RHEA:57888"/>
        <dbReference type="ChEBI" id="CHEBI:15378"/>
        <dbReference type="ChEBI" id="CHEBI:24646"/>
        <dbReference type="ChEBI" id="CHEBI:57540"/>
        <dbReference type="ChEBI" id="CHEBI:57945"/>
        <dbReference type="ChEBI" id="CHEBI:132124"/>
    </reaction>
</comment>
<comment type="subunit">
    <text evidence="5">NDH-1 is composed of 14 different subunits. Subunits NuoA, H, J, K, L, M, N constitute the membrane sector of the complex.</text>
</comment>
<dbReference type="Pfam" id="PF00361">
    <property type="entry name" value="Proton_antipo_M"/>
    <property type="match status" value="1"/>
</dbReference>
<comment type="caution">
    <text evidence="8">The sequence shown here is derived from an EMBL/GenBank/DDBJ whole genome shotgun (WGS) entry which is preliminary data.</text>
</comment>
<sequence length="461" mass="46661">MTSLSPAVLLPELVLVAGALACLIGGSFLRRTQQWMARIGAVVALAGSMAAAGVALAGPEQVAFGGSYRTDLTTGIVRLAVAGATLLVIWLGSDELAGSDRESETYTLLLLAATGSMILGGTQDLLVLAVGFLITGIPLYGLIGLARDRLSAEATLKTYLIGALAGIVMLLGIVLLAGLTGTSSYSALTDRLPEAPAAVVILGAVAVLVGLLFEAGAVPGHFWVPDATQASSHTAAAFLTTVPKIGAVVAVARVVDVLPAAAHPTVLVGAVAVVTMTWGNLAAYPQTDARRLLGWSTVSQVGYLLVAAALGLTTGGPALLFYLIGYPVTNLAAFAVVAAEPARRTLADHLGMSRTRPVLAGCLLIALLGLVGTPPTAIFVGKLLVASAAAAGGAAWLTVILLVNTLISLFYYLRWLILVFRSAPDDPGTALVRRPWATGAAVVAAAASVVVGLAAGSLLPG</sequence>
<keyword evidence="4 5" id="KW-0472">Membrane</keyword>
<keyword evidence="5" id="KW-0874">Quinone</keyword>
<keyword evidence="9" id="KW-1185">Reference proteome</keyword>
<evidence type="ECO:0000256" key="3">
    <source>
        <dbReference type="ARBA" id="ARBA00022989"/>
    </source>
</evidence>
<evidence type="ECO:0000256" key="2">
    <source>
        <dbReference type="ARBA" id="ARBA00022692"/>
    </source>
</evidence>
<evidence type="ECO:0000256" key="4">
    <source>
        <dbReference type="ARBA" id="ARBA00023136"/>
    </source>
</evidence>
<dbReference type="AlphaFoldDB" id="A0A938YI35"/>
<feature type="transmembrane region" description="Helical" evidence="5">
    <location>
        <begin position="358"/>
        <end position="381"/>
    </location>
</feature>
<feature type="transmembrane region" description="Helical" evidence="5">
    <location>
        <begin position="127"/>
        <end position="146"/>
    </location>
</feature>
<gene>
    <name evidence="5" type="primary">nuoN</name>
    <name evidence="8" type="ORF">JL107_01665</name>
</gene>
<dbReference type="GO" id="GO:0042773">
    <property type="term" value="P:ATP synthesis coupled electron transport"/>
    <property type="evidence" value="ECO:0007669"/>
    <property type="project" value="InterPro"/>
</dbReference>
<accession>A0A938YI35</accession>
<evidence type="ECO:0000259" key="7">
    <source>
        <dbReference type="Pfam" id="PF00361"/>
    </source>
</evidence>
<feature type="transmembrane region" description="Helical" evidence="5">
    <location>
        <begin position="76"/>
        <end position="93"/>
    </location>
</feature>
<evidence type="ECO:0000256" key="5">
    <source>
        <dbReference type="HAMAP-Rule" id="MF_00445"/>
    </source>
</evidence>
<feature type="transmembrane region" description="Helical" evidence="5">
    <location>
        <begin position="199"/>
        <end position="224"/>
    </location>
</feature>
<keyword evidence="5" id="KW-0520">NAD</keyword>
<protein>
    <recommendedName>
        <fullName evidence="5">NADH-quinone oxidoreductase subunit N</fullName>
        <ecNumber evidence="5">7.1.1.-</ecNumber>
    </recommendedName>
    <alternativeName>
        <fullName evidence="5">NADH dehydrogenase I subunit N</fullName>
    </alternativeName>
    <alternativeName>
        <fullName evidence="5">NDH-1 subunit N</fullName>
    </alternativeName>
</protein>
<feature type="transmembrane region" description="Helical" evidence="5">
    <location>
        <begin position="319"/>
        <end position="338"/>
    </location>
</feature>
<feature type="transmembrane region" description="Helical" evidence="5">
    <location>
        <begin position="6"/>
        <end position="28"/>
    </location>
</feature>
<evidence type="ECO:0000256" key="1">
    <source>
        <dbReference type="ARBA" id="ARBA00004127"/>
    </source>
</evidence>
<dbReference type="GO" id="GO:0050136">
    <property type="term" value="F:NADH dehydrogenase (quinone) (non-electrogenic) activity"/>
    <property type="evidence" value="ECO:0007669"/>
    <property type="project" value="UniProtKB-UniRule"/>
</dbReference>
<dbReference type="RefSeq" id="WP_205255288.1">
    <property type="nucleotide sequence ID" value="NZ_BAAAPV010000001.1"/>
</dbReference>
<feature type="transmembrane region" description="Helical" evidence="5">
    <location>
        <begin position="436"/>
        <end position="459"/>
    </location>
</feature>
<dbReference type="InterPro" id="IPR010096">
    <property type="entry name" value="NADH-Q_OxRdtase_suN/2"/>
</dbReference>
<dbReference type="GO" id="GO:0008137">
    <property type="term" value="F:NADH dehydrogenase (ubiquinone) activity"/>
    <property type="evidence" value="ECO:0007669"/>
    <property type="project" value="InterPro"/>
</dbReference>
<dbReference type="GO" id="GO:0005886">
    <property type="term" value="C:plasma membrane"/>
    <property type="evidence" value="ECO:0007669"/>
    <property type="project" value="UniProtKB-SubCell"/>
</dbReference>
<dbReference type="GO" id="GO:0012505">
    <property type="term" value="C:endomembrane system"/>
    <property type="evidence" value="ECO:0007669"/>
    <property type="project" value="UniProtKB-SubCell"/>
</dbReference>
<feature type="transmembrane region" description="Helical" evidence="5">
    <location>
        <begin position="105"/>
        <end position="121"/>
    </location>
</feature>
<feature type="transmembrane region" description="Helical" evidence="5">
    <location>
        <begin position="35"/>
        <end position="56"/>
    </location>
</feature>
<evidence type="ECO:0000313" key="9">
    <source>
        <dbReference type="Proteomes" id="UP000663801"/>
    </source>
</evidence>
<proteinExistence type="inferred from homology"/>
<feature type="transmembrane region" description="Helical" evidence="5">
    <location>
        <begin position="393"/>
        <end position="415"/>
    </location>
</feature>
<dbReference type="InterPro" id="IPR001750">
    <property type="entry name" value="ND/Mrp_TM"/>
</dbReference>
<dbReference type="EC" id="7.1.1.-" evidence="5"/>
<dbReference type="GO" id="GO:0048038">
    <property type="term" value="F:quinone binding"/>
    <property type="evidence" value="ECO:0007669"/>
    <property type="project" value="UniProtKB-KW"/>
</dbReference>
<organism evidence="8 9">
    <name type="scientific">Nakamurella flavida</name>
    <dbReference type="NCBI Taxonomy" id="363630"/>
    <lineage>
        <taxon>Bacteria</taxon>
        <taxon>Bacillati</taxon>
        <taxon>Actinomycetota</taxon>
        <taxon>Actinomycetes</taxon>
        <taxon>Nakamurellales</taxon>
        <taxon>Nakamurellaceae</taxon>
        <taxon>Nakamurella</taxon>
    </lineage>
</organism>
<feature type="transmembrane region" description="Helical" evidence="5">
    <location>
        <begin position="236"/>
        <end position="255"/>
    </location>
</feature>
<feature type="transmembrane region" description="Helical" evidence="5">
    <location>
        <begin position="158"/>
        <end position="179"/>
    </location>
</feature>
<feature type="transmembrane region" description="Helical" evidence="5">
    <location>
        <begin position="293"/>
        <end position="313"/>
    </location>
</feature>
<reference evidence="8" key="1">
    <citation type="submission" date="2021-01" db="EMBL/GenBank/DDBJ databases">
        <title>KCTC 19127 draft genome.</title>
        <authorList>
            <person name="An D."/>
        </authorList>
    </citation>
    <scope>NUCLEOTIDE SEQUENCE</scope>
    <source>
        <strain evidence="8">KCTC 19127</strain>
    </source>
</reference>
<keyword evidence="2 5" id="KW-0812">Transmembrane</keyword>
<evidence type="ECO:0000256" key="6">
    <source>
        <dbReference type="RuleBase" id="RU000320"/>
    </source>
</evidence>
<dbReference type="EMBL" id="JAERWL010000002">
    <property type="protein sequence ID" value="MBM9475143.1"/>
    <property type="molecule type" value="Genomic_DNA"/>
</dbReference>
<dbReference type="PANTHER" id="PTHR22773">
    <property type="entry name" value="NADH DEHYDROGENASE"/>
    <property type="match status" value="1"/>
</dbReference>
<feature type="transmembrane region" description="Helical" evidence="5">
    <location>
        <begin position="261"/>
        <end position="281"/>
    </location>
</feature>
<keyword evidence="5" id="KW-1003">Cell membrane</keyword>
<name>A0A938YI35_9ACTN</name>
<feature type="domain" description="NADH:quinone oxidoreductase/Mrp antiporter transmembrane" evidence="7">
    <location>
        <begin position="123"/>
        <end position="408"/>
    </location>
</feature>
<comment type="subcellular location">
    <subcellularLocation>
        <location evidence="5">Cell membrane</location>
        <topology evidence="5">Multi-pass membrane protein</topology>
    </subcellularLocation>
    <subcellularLocation>
        <location evidence="1">Endomembrane system</location>
        <topology evidence="1">Multi-pass membrane protein</topology>
    </subcellularLocation>
    <subcellularLocation>
        <location evidence="6">Membrane</location>
        <topology evidence="6">Multi-pass membrane protein</topology>
    </subcellularLocation>
</comment>
<dbReference type="Proteomes" id="UP000663801">
    <property type="component" value="Unassembled WGS sequence"/>
</dbReference>
<keyword evidence="3 5" id="KW-1133">Transmembrane helix</keyword>
<keyword evidence="5" id="KW-1278">Translocase</keyword>